<organism evidence="2">
    <name type="scientific">Anopheles triannulatus</name>
    <dbReference type="NCBI Taxonomy" id="58253"/>
    <lineage>
        <taxon>Eukaryota</taxon>
        <taxon>Metazoa</taxon>
        <taxon>Ecdysozoa</taxon>
        <taxon>Arthropoda</taxon>
        <taxon>Hexapoda</taxon>
        <taxon>Insecta</taxon>
        <taxon>Pterygota</taxon>
        <taxon>Neoptera</taxon>
        <taxon>Endopterygota</taxon>
        <taxon>Diptera</taxon>
        <taxon>Nematocera</taxon>
        <taxon>Culicoidea</taxon>
        <taxon>Culicidae</taxon>
        <taxon>Anophelinae</taxon>
        <taxon>Anopheles</taxon>
    </lineage>
</organism>
<evidence type="ECO:0000256" key="1">
    <source>
        <dbReference type="SAM" id="SignalP"/>
    </source>
</evidence>
<dbReference type="EMBL" id="GGFK01015592">
    <property type="protein sequence ID" value="MBW48913.1"/>
    <property type="molecule type" value="Transcribed_RNA"/>
</dbReference>
<feature type="chain" id="PRO_5014915071" evidence="1">
    <location>
        <begin position="18"/>
        <end position="73"/>
    </location>
</feature>
<evidence type="ECO:0000313" key="2">
    <source>
        <dbReference type="EMBL" id="MBW48913.1"/>
    </source>
</evidence>
<name>A0A2M4B783_9DIPT</name>
<protein>
    <submittedName>
        <fullName evidence="2">Putative secreted protein</fullName>
    </submittedName>
</protein>
<keyword evidence="1" id="KW-0732">Signal</keyword>
<feature type="signal peptide" evidence="1">
    <location>
        <begin position="1"/>
        <end position="17"/>
    </location>
</feature>
<accession>A0A2M4B783</accession>
<sequence length="73" mass="8424">MNHLLLQLLLHLELAAHQQILAHLHEGAAHPYHGHDEYLHTNQVHAQLYQHPDQDDFVEKRVVVAVSGRLTVR</sequence>
<reference evidence="2" key="1">
    <citation type="submission" date="2018-01" db="EMBL/GenBank/DDBJ databases">
        <title>An insight into the sialome of Amazonian anophelines.</title>
        <authorList>
            <person name="Ribeiro J.M."/>
            <person name="Scarpassa V."/>
            <person name="Calvo E."/>
        </authorList>
    </citation>
    <scope>NUCLEOTIDE SEQUENCE</scope>
    <source>
        <tissue evidence="2">Salivary glands</tissue>
    </source>
</reference>
<proteinExistence type="predicted"/>
<dbReference type="AlphaFoldDB" id="A0A2M4B783"/>